<organism evidence="2 3">
    <name type="scientific">Actinoplanes utahensis</name>
    <dbReference type="NCBI Taxonomy" id="1869"/>
    <lineage>
        <taxon>Bacteria</taxon>
        <taxon>Bacillati</taxon>
        <taxon>Actinomycetota</taxon>
        <taxon>Actinomycetes</taxon>
        <taxon>Micromonosporales</taxon>
        <taxon>Micromonosporaceae</taxon>
        <taxon>Actinoplanes</taxon>
    </lineage>
</organism>
<feature type="region of interest" description="Disordered" evidence="1">
    <location>
        <begin position="1"/>
        <end position="43"/>
    </location>
</feature>
<evidence type="ECO:0000256" key="1">
    <source>
        <dbReference type="SAM" id="MobiDB-lite"/>
    </source>
</evidence>
<comment type="caution">
    <text evidence="2">The sequence shown here is derived from an EMBL/GenBank/DDBJ whole genome shotgun (WGS) entry which is preliminary data.</text>
</comment>
<reference evidence="2 3" key="1">
    <citation type="submission" date="2014-10" db="EMBL/GenBank/DDBJ databases">
        <title>Draft genome sequence of Actinoplanes utahensis NRRL 12052.</title>
        <authorList>
            <person name="Velasco-Bucheli B."/>
            <person name="del Cerro C."/>
            <person name="Hormigo D."/>
            <person name="Garcia J.L."/>
            <person name="Acebal C."/>
            <person name="Arroyo M."/>
            <person name="de la Mata I."/>
        </authorList>
    </citation>
    <scope>NUCLEOTIDE SEQUENCE [LARGE SCALE GENOMIC DNA]</scope>
    <source>
        <strain evidence="2 3">NRRL 12052</strain>
    </source>
</reference>
<sequence>MAATRPESSARPAAARTSAAARAVRQGSGSPQAGQSVAPSYGPSPPCASTILLAVRASTLSGLT</sequence>
<proteinExistence type="predicted"/>
<gene>
    <name evidence="2" type="ORF">MB27_27845</name>
</gene>
<dbReference type="Proteomes" id="UP000054537">
    <property type="component" value="Unassembled WGS sequence"/>
</dbReference>
<protein>
    <submittedName>
        <fullName evidence="2">Uncharacterized protein</fullName>
    </submittedName>
</protein>
<feature type="compositionally biased region" description="Polar residues" evidence="1">
    <location>
        <begin position="27"/>
        <end position="38"/>
    </location>
</feature>
<evidence type="ECO:0000313" key="3">
    <source>
        <dbReference type="Proteomes" id="UP000054537"/>
    </source>
</evidence>
<evidence type="ECO:0000313" key="2">
    <source>
        <dbReference type="EMBL" id="KHD74611.1"/>
    </source>
</evidence>
<name>A0A0A6UGM5_ACTUT</name>
<accession>A0A0A6UGM5</accession>
<keyword evidence="3" id="KW-1185">Reference proteome</keyword>
<dbReference type="EMBL" id="JRTT01000040">
    <property type="protein sequence ID" value="KHD74611.1"/>
    <property type="molecule type" value="Genomic_DNA"/>
</dbReference>
<feature type="compositionally biased region" description="Low complexity" evidence="1">
    <location>
        <begin position="1"/>
        <end position="23"/>
    </location>
</feature>
<dbReference type="AlphaFoldDB" id="A0A0A6UGM5"/>